<feature type="compositionally biased region" description="Low complexity" evidence="1">
    <location>
        <begin position="62"/>
        <end position="74"/>
    </location>
</feature>
<feature type="compositionally biased region" description="Low complexity" evidence="1">
    <location>
        <begin position="97"/>
        <end position="109"/>
    </location>
</feature>
<dbReference type="Proteomes" id="UP001165083">
    <property type="component" value="Unassembled WGS sequence"/>
</dbReference>
<name>A0A9W6TZ96_9STRA</name>
<dbReference type="OrthoDB" id="74810at2759"/>
<accession>A0A9W6TZ96</accession>
<evidence type="ECO:0000256" key="1">
    <source>
        <dbReference type="SAM" id="MobiDB-lite"/>
    </source>
</evidence>
<organism evidence="2 3">
    <name type="scientific">Phytophthora lilii</name>
    <dbReference type="NCBI Taxonomy" id="2077276"/>
    <lineage>
        <taxon>Eukaryota</taxon>
        <taxon>Sar</taxon>
        <taxon>Stramenopiles</taxon>
        <taxon>Oomycota</taxon>
        <taxon>Peronosporomycetes</taxon>
        <taxon>Peronosporales</taxon>
        <taxon>Peronosporaceae</taxon>
        <taxon>Phytophthora</taxon>
    </lineage>
</organism>
<sequence>MFPANFAFDKEASTASAIEKMSSTMSNLTHVPLSVSSGLKQPSVLRGRTEDETPTNELPDRPSSNQLQQQQPPSLHHRPASSRFLNRWLYETLLDATTETETTTEPEALSHNNRDERTDPPLSLDKKYLEQLKADILHLHHAHQQLEKEVRDRSAVSATQAPNHVKNLLLNRDTKAYLGWSSQHELELNADSGISQATTAILHTQLLRYNYSSDPAQLAAAKIGLEGLLSDTLISLMEFCLNHDSFDHNGNEKPGVSPDGLGANSNIFRMKLIRPQRHSDASIPFANGCGTSSVSIYVGGILSVLQQTERVMLASTGERKVLIKAITDKDARLGELTEQLSFFKDALARRRPRLERSWKAQIPVEERVLVDTPESTDIEDTSQSKLDAQKEQLARLTTLEKEKVESILLIQNLEGQKDELEQQVRPF</sequence>
<evidence type="ECO:0000313" key="3">
    <source>
        <dbReference type="Proteomes" id="UP001165083"/>
    </source>
</evidence>
<comment type="caution">
    <text evidence="2">The sequence shown here is derived from an EMBL/GenBank/DDBJ whole genome shotgun (WGS) entry which is preliminary data.</text>
</comment>
<reference evidence="2" key="1">
    <citation type="submission" date="2023-04" db="EMBL/GenBank/DDBJ databases">
        <title>Phytophthora lilii NBRC 32176.</title>
        <authorList>
            <person name="Ichikawa N."/>
            <person name="Sato H."/>
            <person name="Tonouchi N."/>
        </authorList>
    </citation>
    <scope>NUCLEOTIDE SEQUENCE</scope>
    <source>
        <strain evidence="2">NBRC 32176</strain>
    </source>
</reference>
<protein>
    <submittedName>
        <fullName evidence="2">Unnamed protein product</fullName>
    </submittedName>
</protein>
<evidence type="ECO:0000313" key="2">
    <source>
        <dbReference type="EMBL" id="GMF22507.1"/>
    </source>
</evidence>
<proteinExistence type="predicted"/>
<feature type="compositionally biased region" description="Basic and acidic residues" evidence="1">
    <location>
        <begin position="112"/>
        <end position="122"/>
    </location>
</feature>
<keyword evidence="3" id="KW-1185">Reference proteome</keyword>
<gene>
    <name evidence="2" type="ORF">Plil01_000898400</name>
</gene>
<dbReference type="EMBL" id="BSXW01000443">
    <property type="protein sequence ID" value="GMF22507.1"/>
    <property type="molecule type" value="Genomic_DNA"/>
</dbReference>
<feature type="region of interest" description="Disordered" evidence="1">
    <location>
        <begin position="37"/>
        <end position="81"/>
    </location>
</feature>
<feature type="region of interest" description="Disordered" evidence="1">
    <location>
        <begin position="97"/>
        <end position="122"/>
    </location>
</feature>
<dbReference type="AlphaFoldDB" id="A0A9W6TZ96"/>